<dbReference type="PANTHER" id="PTHR23058">
    <property type="entry name" value="PEROXISOMAL MEMBRANE PROTEIN PEX14"/>
    <property type="match status" value="1"/>
</dbReference>
<keyword evidence="2" id="KW-0811">Translocation</keyword>
<evidence type="ECO:0000256" key="4">
    <source>
        <dbReference type="ARBA" id="ARBA00029502"/>
    </source>
</evidence>
<evidence type="ECO:0000313" key="11">
    <source>
        <dbReference type="Proteomes" id="UP001345013"/>
    </source>
</evidence>
<dbReference type="PANTHER" id="PTHR23058:SF5">
    <property type="entry name" value="PEROXISOMAL MEMBRANE PROTEIN PEX14"/>
    <property type="match status" value="1"/>
</dbReference>
<comment type="similarity">
    <text evidence="1 7">Belongs to the peroxin-14 family.</text>
</comment>
<proteinExistence type="inferred from homology"/>
<dbReference type="InterPro" id="IPR006785">
    <property type="entry name" value="Pex14_N"/>
</dbReference>
<dbReference type="EMBL" id="JAVRRG010000091">
    <property type="protein sequence ID" value="KAK5087408.1"/>
    <property type="molecule type" value="Genomic_DNA"/>
</dbReference>
<feature type="compositionally biased region" description="Polar residues" evidence="8">
    <location>
        <begin position="114"/>
        <end position="123"/>
    </location>
</feature>
<keyword evidence="7" id="KW-0813">Transport</keyword>
<dbReference type="InterPro" id="IPR025655">
    <property type="entry name" value="PEX14"/>
</dbReference>
<name>A0ABR0K616_9EURO</name>
<dbReference type="Proteomes" id="UP001345013">
    <property type="component" value="Unassembled WGS sequence"/>
</dbReference>
<reference evidence="10 11" key="1">
    <citation type="submission" date="2023-08" db="EMBL/GenBank/DDBJ databases">
        <title>Black Yeasts Isolated from many extreme environments.</title>
        <authorList>
            <person name="Coleine C."/>
            <person name="Stajich J.E."/>
            <person name="Selbmann L."/>
        </authorList>
    </citation>
    <scope>NUCLEOTIDE SEQUENCE [LARGE SCALE GENOMIC DNA]</scope>
    <source>
        <strain evidence="10 11">CCFEE 5885</strain>
    </source>
</reference>
<comment type="function">
    <text evidence="7">Component of the PEX13-PEX14 docking complex, a translocon channel that specifically mediates the import of peroxisomal cargo proteins bound to PEX5 receptor. The PEX13-PEX14 docking complex forms a large import pore which can be opened to a diameter of about 9 nm. Mechanistically, PEX5 receptor along with cargo proteins associates with the PEX14 subunit of the PEX13-PEX14 docking complex in the cytosol, leading to the insertion of the receptor into the organelle membrane with the concomitant translocation of the cargo into the peroxisome matrix.</text>
</comment>
<sequence>MPDNSDKQSIPSWQQAASATTTSQPEAKEKTTKSSSDTEDLIDVARDFLKDESIRDAPWEDKVQFLKEKGLSDSAVEKLLAEDLNSANELKTIHDTAEKPQQKKDGDPQQAQKESPTTSSQQVALPDIRTVQTSDPRPEIAPIITYPEFLLKPQKPPPLITVSRLVNAAYALAGVSALTWGASKYIIDPMLQTLTEARHGLADGTLEDLEKLNAKLEGLVSHVPYIASSAVKRAHEKEEDLESVDSDPTELFHRDIATQTTPNLSRSPSEISLSWHTLDPNIAQSERLSGLSYSLRSLVQSLDHTNDNEKPLQDTVKDFQQKIDYMDSSYSLLKNDFYSSTSIYSSAANDAKKTTRENEAQRFKQEIRSLKGAFLSSRNFPTAPRPTAAAGGYGSR</sequence>
<organism evidence="10 11">
    <name type="scientific">Lithohypha guttulata</name>
    <dbReference type="NCBI Taxonomy" id="1690604"/>
    <lineage>
        <taxon>Eukaryota</taxon>
        <taxon>Fungi</taxon>
        <taxon>Dikarya</taxon>
        <taxon>Ascomycota</taxon>
        <taxon>Pezizomycotina</taxon>
        <taxon>Eurotiomycetes</taxon>
        <taxon>Chaetothyriomycetidae</taxon>
        <taxon>Chaetothyriales</taxon>
        <taxon>Trichomeriaceae</taxon>
        <taxon>Lithohypha</taxon>
    </lineage>
</organism>
<feature type="region of interest" description="Disordered" evidence="8">
    <location>
        <begin position="1"/>
        <end position="40"/>
    </location>
</feature>
<accession>A0ABR0K616</accession>
<keyword evidence="7" id="KW-0472">Membrane</keyword>
<keyword evidence="3 7" id="KW-0576">Peroxisome</keyword>
<dbReference type="Pfam" id="PF04695">
    <property type="entry name" value="Pex14_N"/>
    <property type="match status" value="1"/>
</dbReference>
<evidence type="ECO:0000256" key="3">
    <source>
        <dbReference type="ARBA" id="ARBA00023140"/>
    </source>
</evidence>
<feature type="compositionally biased region" description="Polar residues" evidence="8">
    <location>
        <begin position="7"/>
        <end position="25"/>
    </location>
</feature>
<evidence type="ECO:0000256" key="7">
    <source>
        <dbReference type="RuleBase" id="RU367032"/>
    </source>
</evidence>
<keyword evidence="11" id="KW-1185">Reference proteome</keyword>
<feature type="region of interest" description="Disordered" evidence="8">
    <location>
        <begin position="85"/>
        <end position="127"/>
    </location>
</feature>
<comment type="subcellular location">
    <subcellularLocation>
        <location evidence="6 7">Peroxisome membrane</location>
    </subcellularLocation>
</comment>
<keyword evidence="7" id="KW-0653">Protein transport</keyword>
<evidence type="ECO:0000256" key="5">
    <source>
        <dbReference type="ARBA" id="ARBA00029691"/>
    </source>
</evidence>
<protein>
    <recommendedName>
        <fullName evidence="4 7">Peroxisomal membrane protein PEX14</fullName>
    </recommendedName>
    <alternativeName>
        <fullName evidence="5 7">Peroxin-14</fullName>
    </alternativeName>
</protein>
<evidence type="ECO:0000256" key="8">
    <source>
        <dbReference type="SAM" id="MobiDB-lite"/>
    </source>
</evidence>
<comment type="caution">
    <text evidence="10">The sequence shown here is derived from an EMBL/GenBank/DDBJ whole genome shotgun (WGS) entry which is preliminary data.</text>
</comment>
<dbReference type="Gene3D" id="1.10.10.10">
    <property type="entry name" value="Winged helix-like DNA-binding domain superfamily/Winged helix DNA-binding domain"/>
    <property type="match status" value="1"/>
</dbReference>
<feature type="compositionally biased region" description="Basic and acidic residues" evidence="8">
    <location>
        <begin position="91"/>
        <end position="107"/>
    </location>
</feature>
<evidence type="ECO:0000313" key="10">
    <source>
        <dbReference type="EMBL" id="KAK5087408.1"/>
    </source>
</evidence>
<dbReference type="InterPro" id="IPR036388">
    <property type="entry name" value="WH-like_DNA-bd_sf"/>
</dbReference>
<evidence type="ECO:0000259" key="9">
    <source>
        <dbReference type="Pfam" id="PF04695"/>
    </source>
</evidence>
<feature type="domain" description="Peroxisome membrane anchor protein Pex14p N-terminal" evidence="9">
    <location>
        <begin position="38"/>
        <end position="82"/>
    </location>
</feature>
<feature type="compositionally biased region" description="Low complexity" evidence="8">
    <location>
        <begin position="381"/>
        <end position="390"/>
    </location>
</feature>
<feature type="region of interest" description="Disordered" evidence="8">
    <location>
        <begin position="375"/>
        <end position="396"/>
    </location>
</feature>
<evidence type="ECO:0000256" key="6">
    <source>
        <dbReference type="ARBA" id="ARBA00046271"/>
    </source>
</evidence>
<gene>
    <name evidence="10" type="ORF">LTR24_006759</name>
</gene>
<evidence type="ECO:0000256" key="1">
    <source>
        <dbReference type="ARBA" id="ARBA00005443"/>
    </source>
</evidence>
<evidence type="ECO:0000256" key="2">
    <source>
        <dbReference type="ARBA" id="ARBA00023010"/>
    </source>
</evidence>